<keyword evidence="1" id="KW-1185">Reference proteome</keyword>
<protein>
    <submittedName>
        <fullName evidence="2">NPC1_N domain-containing protein</fullName>
    </submittedName>
</protein>
<name>A0A0K0D2Z3_ANGCA</name>
<dbReference type="Proteomes" id="UP000035642">
    <property type="component" value="Unassembled WGS sequence"/>
</dbReference>
<proteinExistence type="predicted"/>
<accession>A0A0K0D2Z3</accession>
<evidence type="ECO:0000313" key="2">
    <source>
        <dbReference type="WBParaSite" id="ACAC_0000443801-mRNA-1"/>
    </source>
</evidence>
<evidence type="ECO:0000313" key="1">
    <source>
        <dbReference type="Proteomes" id="UP000035642"/>
    </source>
</evidence>
<reference evidence="2" key="2">
    <citation type="submission" date="2017-02" db="UniProtKB">
        <authorList>
            <consortium name="WormBaseParasite"/>
        </authorList>
    </citation>
    <scope>IDENTIFICATION</scope>
</reference>
<reference evidence="1" key="1">
    <citation type="submission" date="2012-09" db="EMBL/GenBank/DDBJ databases">
        <authorList>
            <person name="Martin A.A."/>
        </authorList>
    </citation>
    <scope>NUCLEOTIDE SEQUENCE</scope>
</reference>
<dbReference type="AlphaFoldDB" id="A0A0K0D2Z3"/>
<sequence length="89" mass="10395">VCIETNADCHCCSRELVGCPIYVTGNIYDIFRIKAFFEKFMASCYHLLFQDEPLPADVYWSFPFNMMIKNQQVFVACHKIYGNLKVNQI</sequence>
<organism evidence="1 2">
    <name type="scientific">Angiostrongylus cantonensis</name>
    <name type="common">Rat lungworm</name>
    <dbReference type="NCBI Taxonomy" id="6313"/>
    <lineage>
        <taxon>Eukaryota</taxon>
        <taxon>Metazoa</taxon>
        <taxon>Ecdysozoa</taxon>
        <taxon>Nematoda</taxon>
        <taxon>Chromadorea</taxon>
        <taxon>Rhabditida</taxon>
        <taxon>Rhabditina</taxon>
        <taxon>Rhabditomorpha</taxon>
        <taxon>Strongyloidea</taxon>
        <taxon>Metastrongylidae</taxon>
        <taxon>Angiostrongylus</taxon>
    </lineage>
</organism>
<dbReference type="WBParaSite" id="ACAC_0000443801-mRNA-1">
    <property type="protein sequence ID" value="ACAC_0000443801-mRNA-1"/>
    <property type="gene ID" value="ACAC_0000443801"/>
</dbReference>